<evidence type="ECO:0000313" key="3">
    <source>
        <dbReference type="Proteomes" id="UP000663873"/>
    </source>
</evidence>
<protein>
    <submittedName>
        <fullName evidence="2">Uncharacterized protein</fullName>
    </submittedName>
</protein>
<reference evidence="2" key="1">
    <citation type="submission" date="2021-02" db="EMBL/GenBank/DDBJ databases">
        <authorList>
            <person name="Nowell W R."/>
        </authorList>
    </citation>
    <scope>NUCLEOTIDE SEQUENCE</scope>
</reference>
<dbReference type="Proteomes" id="UP000663825">
    <property type="component" value="Unassembled WGS sequence"/>
</dbReference>
<gene>
    <name evidence="1" type="ORF">TIS948_LOCUS16890</name>
    <name evidence="2" type="ORF">UJA718_LOCUS23247</name>
</gene>
<evidence type="ECO:0000313" key="2">
    <source>
        <dbReference type="EMBL" id="CAF4457541.1"/>
    </source>
</evidence>
<dbReference type="EMBL" id="CAJOBP010005003">
    <property type="protein sequence ID" value="CAF4457541.1"/>
    <property type="molecule type" value="Genomic_DNA"/>
</dbReference>
<evidence type="ECO:0000313" key="1">
    <source>
        <dbReference type="EMBL" id="CAF3281088.1"/>
    </source>
</evidence>
<dbReference type="EMBL" id="CAJNXB010002862">
    <property type="protein sequence ID" value="CAF3281088.1"/>
    <property type="molecule type" value="Genomic_DNA"/>
</dbReference>
<sequence>MASNGSNFSIKLSDDIDVLHLLAPFLLKYRIYTYDSKGKSKDETTRKWKYEMSYIPHKVDLVLEQHEKHKNRYRLSLVIIDAAGIRMQENQSIMLSHDGLQRQNVPENEYPYCIGMWTEDHVTSFLLAKELDILLPTFEGMNGRLLHNVYDICISSQQVMFSLLKEAVARSQLTKTLSLKSYFSFLEEIKVYIPLKMCNGANSTSVICNFM</sequence>
<organism evidence="2 3">
    <name type="scientific">Rotaria socialis</name>
    <dbReference type="NCBI Taxonomy" id="392032"/>
    <lineage>
        <taxon>Eukaryota</taxon>
        <taxon>Metazoa</taxon>
        <taxon>Spiralia</taxon>
        <taxon>Gnathifera</taxon>
        <taxon>Rotifera</taxon>
        <taxon>Eurotatoria</taxon>
        <taxon>Bdelloidea</taxon>
        <taxon>Philodinida</taxon>
        <taxon>Philodinidae</taxon>
        <taxon>Rotaria</taxon>
    </lineage>
</organism>
<keyword evidence="3" id="KW-1185">Reference proteome</keyword>
<accession>A0A820SWK0</accession>
<comment type="caution">
    <text evidence="2">The sequence shown here is derived from an EMBL/GenBank/DDBJ whole genome shotgun (WGS) entry which is preliminary data.</text>
</comment>
<proteinExistence type="predicted"/>
<dbReference type="Proteomes" id="UP000663873">
    <property type="component" value="Unassembled WGS sequence"/>
</dbReference>
<dbReference type="OrthoDB" id="10049654at2759"/>
<dbReference type="AlphaFoldDB" id="A0A820SWK0"/>
<name>A0A820SWK0_9BILA</name>